<evidence type="ECO:0008006" key="5">
    <source>
        <dbReference type="Google" id="ProtNLM"/>
    </source>
</evidence>
<proteinExistence type="predicted"/>
<keyword evidence="2" id="KW-0812">Transmembrane</keyword>
<keyword evidence="2" id="KW-1133">Transmembrane helix</keyword>
<feature type="transmembrane region" description="Helical" evidence="2">
    <location>
        <begin position="132"/>
        <end position="154"/>
    </location>
</feature>
<dbReference type="Gene3D" id="1.20.5.340">
    <property type="match status" value="1"/>
</dbReference>
<reference evidence="3 4" key="1">
    <citation type="submission" date="2023-09" db="EMBL/GenBank/DDBJ databases">
        <title>Thioclava shenzhenensis sp. nov., a multidrug resistant bacteria-antagonizing species isolated from coastal seawater.</title>
        <authorList>
            <person name="Long M."/>
        </authorList>
    </citation>
    <scope>NUCLEOTIDE SEQUENCE [LARGE SCALE GENOMIC DNA]</scope>
    <source>
        <strain evidence="3 4">FTW29</strain>
    </source>
</reference>
<dbReference type="RefSeq" id="WP_406721500.1">
    <property type="nucleotide sequence ID" value="NZ_CP135443.1"/>
</dbReference>
<evidence type="ECO:0000313" key="4">
    <source>
        <dbReference type="Proteomes" id="UP001623290"/>
    </source>
</evidence>
<evidence type="ECO:0000256" key="1">
    <source>
        <dbReference type="SAM" id="MobiDB-lite"/>
    </source>
</evidence>
<dbReference type="EMBL" id="CP135443">
    <property type="protein sequence ID" value="WRY34822.1"/>
    <property type="molecule type" value="Genomic_DNA"/>
</dbReference>
<organism evidence="3 4">
    <name type="scientific">Thioclava litoralis</name>
    <dbReference type="NCBI Taxonomy" id="3076557"/>
    <lineage>
        <taxon>Bacteria</taxon>
        <taxon>Pseudomonadati</taxon>
        <taxon>Pseudomonadota</taxon>
        <taxon>Alphaproteobacteria</taxon>
        <taxon>Rhodobacterales</taxon>
        <taxon>Paracoccaceae</taxon>
        <taxon>Thioclava</taxon>
    </lineage>
</organism>
<keyword evidence="2" id="KW-0472">Membrane</keyword>
<dbReference type="Proteomes" id="UP001623290">
    <property type="component" value="Chromosome"/>
</dbReference>
<sequence length="404" mass="41230">MAAPEDKKSEKPDAAKDESVTPESVPAVPEPLSDTLTAQKPADTAPEAEEVETDDPLEGRNEGLAEETAFGSDDIVAAEQVEAEQKEDAPEAGDTAPVEAAPLVEPETPEPAVKPAVAPVASHTVVEKRGGFGALLAGGVVAAVIGAAAAIWALPQLPQDLQARIFPPQPAFDSSALEGSVADLSSQVSALQQSVSVLQDNMAAMGQSQGQSGGGDISGLQEQITALQSKLEGVTGPNAAAAEEAERRARARAAIAQIRAALLNGTPIAEPVAQARDAKLDVPEALGIEPQSTKALQEAFPAPARSALDAARRADAGDNLGARIETFLLTQTGARSVAPQEGSGPDAVLSRAQAAVDAGDFKTAITEISALPQVSQDILSGWVAQAQKRVAAEEAVASLASQVQ</sequence>
<evidence type="ECO:0000256" key="2">
    <source>
        <dbReference type="SAM" id="Phobius"/>
    </source>
</evidence>
<feature type="compositionally biased region" description="Acidic residues" evidence="1">
    <location>
        <begin position="46"/>
        <end position="56"/>
    </location>
</feature>
<accession>A0ABZ1E4V5</accession>
<feature type="compositionally biased region" description="Basic and acidic residues" evidence="1">
    <location>
        <begin position="1"/>
        <end position="19"/>
    </location>
</feature>
<feature type="region of interest" description="Disordered" evidence="1">
    <location>
        <begin position="1"/>
        <end position="96"/>
    </location>
</feature>
<protein>
    <recommendedName>
        <fullName evidence="5">Inner membrane protein</fullName>
    </recommendedName>
</protein>
<keyword evidence="4" id="KW-1185">Reference proteome</keyword>
<gene>
    <name evidence="3" type="ORF">RPE78_05935</name>
</gene>
<name>A0ABZ1E4V5_9RHOB</name>
<evidence type="ECO:0000313" key="3">
    <source>
        <dbReference type="EMBL" id="WRY34822.1"/>
    </source>
</evidence>